<evidence type="ECO:0000313" key="1">
    <source>
        <dbReference type="EMBL" id="MSS64296.1"/>
    </source>
</evidence>
<dbReference type="Proteomes" id="UP000482209">
    <property type="component" value="Unassembled WGS sequence"/>
</dbReference>
<evidence type="ECO:0000313" key="2">
    <source>
        <dbReference type="Proteomes" id="UP000482209"/>
    </source>
</evidence>
<accession>A0A6L5XZK9</accession>
<protein>
    <submittedName>
        <fullName evidence="1">Uncharacterized protein</fullName>
    </submittedName>
</protein>
<gene>
    <name evidence="1" type="ORF">FYJ58_10495</name>
</gene>
<sequence length="236" mass="26949">MSENTMATNAMEELLTKAIGGRSMTEYANSCGVSPMHVSRIKSGKYKPSKKVCLKFSSDPYVKSLGLTSRDFLEAAGYTDENEIQSVFTYEQILAQQMDTLAYGLISKKLLESQCTYQIKSSNQHEDLDFEVQITDGDVSTWHVVLDKSSQAMQEQARRVSYYYYLGRLLSFEAKKGRQYSMILSNDELYEELLKRVDEKMVKANVSVAYFDAKKMQILKENHYGKSEFISLVDDN</sequence>
<dbReference type="CDD" id="cd00093">
    <property type="entry name" value="HTH_XRE"/>
    <property type="match status" value="1"/>
</dbReference>
<name>A0A6L5XZK9_9FIRM</name>
<comment type="caution">
    <text evidence="1">The sequence shown here is derived from an EMBL/GenBank/DDBJ whole genome shotgun (WGS) entry which is preliminary data.</text>
</comment>
<proteinExistence type="predicted"/>
<dbReference type="RefSeq" id="WP_154519689.1">
    <property type="nucleotide sequence ID" value="NZ_VUMT01000016.1"/>
</dbReference>
<dbReference type="AlphaFoldDB" id="A0A6L5XZK9"/>
<reference evidence="1 2" key="1">
    <citation type="submission" date="2019-08" db="EMBL/GenBank/DDBJ databases">
        <title>In-depth cultivation of the pig gut microbiome towards novel bacterial diversity and tailored functional studies.</title>
        <authorList>
            <person name="Wylensek D."/>
            <person name="Hitch T.C.A."/>
            <person name="Clavel T."/>
        </authorList>
    </citation>
    <scope>NUCLEOTIDE SEQUENCE [LARGE SCALE GENOMIC DNA]</scope>
    <source>
        <strain evidence="1 2">WCA-693-APC-MOT-I</strain>
    </source>
</reference>
<dbReference type="EMBL" id="VUMT01000016">
    <property type="protein sequence ID" value="MSS64296.1"/>
    <property type="molecule type" value="Genomic_DNA"/>
</dbReference>
<organism evidence="1 2">
    <name type="scientific">Velocimicrobium porci</name>
    <dbReference type="NCBI Taxonomy" id="2606634"/>
    <lineage>
        <taxon>Bacteria</taxon>
        <taxon>Bacillati</taxon>
        <taxon>Bacillota</taxon>
        <taxon>Clostridia</taxon>
        <taxon>Lachnospirales</taxon>
        <taxon>Lachnospiraceae</taxon>
        <taxon>Velocimicrobium</taxon>
    </lineage>
</organism>
<dbReference type="InterPro" id="IPR001387">
    <property type="entry name" value="Cro/C1-type_HTH"/>
</dbReference>
<keyword evidence="2" id="KW-1185">Reference proteome</keyword>